<evidence type="ECO:0000256" key="7">
    <source>
        <dbReference type="ARBA" id="ARBA00023014"/>
    </source>
</evidence>
<evidence type="ECO:0000313" key="12">
    <source>
        <dbReference type="Proteomes" id="UP001165269"/>
    </source>
</evidence>
<feature type="region of interest" description="Disordered" evidence="9">
    <location>
        <begin position="409"/>
        <end position="431"/>
    </location>
</feature>
<evidence type="ECO:0000256" key="9">
    <source>
        <dbReference type="SAM" id="MobiDB-lite"/>
    </source>
</evidence>
<dbReference type="Gene3D" id="3.90.380.10">
    <property type="entry name" value="Naphthalene 1,2-dioxygenase Alpha Subunit, Chain A, domain 1"/>
    <property type="match status" value="1"/>
</dbReference>
<evidence type="ECO:0000259" key="10">
    <source>
        <dbReference type="PROSITE" id="PS51296"/>
    </source>
</evidence>
<dbReference type="Proteomes" id="UP001165269">
    <property type="component" value="Unassembled WGS sequence"/>
</dbReference>
<evidence type="ECO:0000256" key="3">
    <source>
        <dbReference type="ARBA" id="ARBA00022723"/>
    </source>
</evidence>
<dbReference type="InterPro" id="IPR017941">
    <property type="entry name" value="Rieske_2Fe-2S"/>
</dbReference>
<organism evidence="11 12">
    <name type="scientific">Streptomyces cylindrosporus</name>
    <dbReference type="NCBI Taxonomy" id="2927583"/>
    <lineage>
        <taxon>Bacteria</taxon>
        <taxon>Bacillati</taxon>
        <taxon>Actinomycetota</taxon>
        <taxon>Actinomycetes</taxon>
        <taxon>Kitasatosporales</taxon>
        <taxon>Streptomycetaceae</taxon>
        <taxon>Streptomyces</taxon>
    </lineage>
</organism>
<dbReference type="PROSITE" id="PS00570">
    <property type="entry name" value="RING_HYDROXYL_ALPHA"/>
    <property type="match status" value="1"/>
</dbReference>
<dbReference type="Pfam" id="PF00848">
    <property type="entry name" value="Ring_hydroxyl_A"/>
    <property type="match status" value="1"/>
</dbReference>
<evidence type="ECO:0000256" key="8">
    <source>
        <dbReference type="ARBA" id="ARBA00023027"/>
    </source>
</evidence>
<keyword evidence="7" id="KW-0411">Iron-sulfur</keyword>
<dbReference type="InterPro" id="IPR036922">
    <property type="entry name" value="Rieske_2Fe-2S_sf"/>
</dbReference>
<evidence type="ECO:0000256" key="5">
    <source>
        <dbReference type="ARBA" id="ARBA00023002"/>
    </source>
</evidence>
<sequence length="467" mass="52857">MTLTNEPPSSAPFSTPLDVLLDRVEQDMQEDLVPAEIFNNDDVFRAEMERIFTNTWVFVAHESEIPKAGDFVQRRIGLDPVIVTRDGKGGINVLSNYCRHRGTQVCQTDAGNSRFFTCPYHGWTYANDGRLVGTPLMNRAYGEPLDPNQWSLKRAPRVENRKGFVFASLSDDVPELEEWLGGGAWMLDLITQLHPDGMRVAGPPERYTVNGDWKTAGENFAGDVYHLPTLHFSVQEVDLIQGIQGTCEIGRTYEFENGHTFIGHAWTEAIHPGFTLWGYPDEYKERFDLSGLDETQRFVVDHQPPTVGTIFPNLSFIRIFSPLPDGPPAVMTSFRQWQPVAPGKLELWNWQFVWNFQDEESAQRDYVGGQYCFGSAGLYEQDDTVAWEGVARAAASPWMRKERLKFNYQQGRNSPVDDAPDPDWRGPGVHRNSGYGEHVQFNFLCQWLRMMKGESATGNGTTEGTQA</sequence>
<evidence type="ECO:0000256" key="2">
    <source>
        <dbReference type="ARBA" id="ARBA00022714"/>
    </source>
</evidence>
<keyword evidence="12" id="KW-1185">Reference proteome</keyword>
<keyword evidence="3" id="KW-0479">Metal-binding</keyword>
<feature type="domain" description="Rieske" evidence="10">
    <location>
        <begin position="56"/>
        <end position="167"/>
    </location>
</feature>
<reference evidence="11" key="1">
    <citation type="submission" date="2022-03" db="EMBL/GenBank/DDBJ databases">
        <title>Streptomyces 7R015 and 7R016 isolated from Barleria lupulina in Thailand.</title>
        <authorList>
            <person name="Kanchanasin P."/>
            <person name="Phongsopitanun W."/>
            <person name="Tanasupawat S."/>
        </authorList>
    </citation>
    <scope>NUCLEOTIDE SEQUENCE</scope>
    <source>
        <strain evidence="11">7R015</strain>
    </source>
</reference>
<name>A0ABS9Y2H6_9ACTN</name>
<dbReference type="PROSITE" id="PS51296">
    <property type="entry name" value="RIESKE"/>
    <property type="match status" value="1"/>
</dbReference>
<dbReference type="RefSeq" id="WP_242762075.1">
    <property type="nucleotide sequence ID" value="NZ_JALDAY010000002.1"/>
</dbReference>
<keyword evidence="8" id="KW-0520">NAD</keyword>
<protein>
    <submittedName>
        <fullName evidence="11">Rieske 2Fe-2S domain-containing protein</fullName>
    </submittedName>
</protein>
<evidence type="ECO:0000256" key="4">
    <source>
        <dbReference type="ARBA" id="ARBA00022964"/>
    </source>
</evidence>
<dbReference type="PANTHER" id="PTHR43756">
    <property type="entry name" value="CHOLINE MONOOXYGENASE, CHLOROPLASTIC"/>
    <property type="match status" value="1"/>
</dbReference>
<evidence type="ECO:0000256" key="6">
    <source>
        <dbReference type="ARBA" id="ARBA00023004"/>
    </source>
</evidence>
<dbReference type="InterPro" id="IPR015879">
    <property type="entry name" value="Ring_hydroxy_dOase_asu_C_dom"/>
</dbReference>
<keyword evidence="4" id="KW-0223">Dioxygenase</keyword>
<keyword evidence="6" id="KW-0408">Iron</keyword>
<dbReference type="EMBL" id="JALDAY010000002">
    <property type="protein sequence ID" value="MCI3270730.1"/>
    <property type="molecule type" value="Genomic_DNA"/>
</dbReference>
<dbReference type="SUPFAM" id="SSF55961">
    <property type="entry name" value="Bet v1-like"/>
    <property type="match status" value="1"/>
</dbReference>
<keyword evidence="2" id="KW-0001">2Fe-2S</keyword>
<dbReference type="InterPro" id="IPR015881">
    <property type="entry name" value="ARHD_Rieske_2Fe_2S"/>
</dbReference>
<dbReference type="Gene3D" id="2.102.10.10">
    <property type="entry name" value="Rieske [2Fe-2S] iron-sulphur domain"/>
    <property type="match status" value="1"/>
</dbReference>
<dbReference type="PRINTS" id="PR00090">
    <property type="entry name" value="RNGDIOXGNASE"/>
</dbReference>
<proteinExistence type="inferred from homology"/>
<dbReference type="SUPFAM" id="SSF50022">
    <property type="entry name" value="ISP domain"/>
    <property type="match status" value="1"/>
</dbReference>
<accession>A0ABS9Y2H6</accession>
<keyword evidence="5" id="KW-0560">Oxidoreductase</keyword>
<comment type="caution">
    <text evidence="11">The sequence shown here is derived from an EMBL/GenBank/DDBJ whole genome shotgun (WGS) entry which is preliminary data.</text>
</comment>
<evidence type="ECO:0000313" key="11">
    <source>
        <dbReference type="EMBL" id="MCI3270730.1"/>
    </source>
</evidence>
<comment type="similarity">
    <text evidence="1">Belongs to the bacterial ring-hydroxylating dioxygenase alpha subunit family.</text>
</comment>
<evidence type="ECO:0000256" key="1">
    <source>
        <dbReference type="ARBA" id="ARBA00008751"/>
    </source>
</evidence>
<dbReference type="Pfam" id="PF00355">
    <property type="entry name" value="Rieske"/>
    <property type="match status" value="1"/>
</dbReference>
<gene>
    <name evidence="11" type="ORF">MQP27_06345</name>
</gene>
<dbReference type="PANTHER" id="PTHR43756:SF1">
    <property type="entry name" value="3-PHENYLPROPIONATE_CINNAMIC ACID DIOXYGENASE SUBUNIT ALPHA"/>
    <property type="match status" value="1"/>
</dbReference>
<dbReference type="InterPro" id="IPR001663">
    <property type="entry name" value="Rng_hydr_dOase-A"/>
</dbReference>